<protein>
    <submittedName>
        <fullName evidence="2">Uncharacterized protein</fullName>
    </submittedName>
</protein>
<sequence>MFTQGLLSQDVRYATECSQCKCVIKEASLPPSGHISAEELQQAHRLRWLDSLIKQEEKALRFPRYSKSTVNARAFNPKMFNQHPWSHKWLPAPDVCRQGNCNERNLQREKTNSTGFPRKIPVDD</sequence>
<evidence type="ECO:0000313" key="3">
    <source>
        <dbReference type="Proteomes" id="UP001642484"/>
    </source>
</evidence>
<evidence type="ECO:0000256" key="1">
    <source>
        <dbReference type="SAM" id="MobiDB-lite"/>
    </source>
</evidence>
<gene>
    <name evidence="2" type="ORF">CCMP2556_LOCUS16762</name>
</gene>
<accession>A0ABP0KKS5</accession>
<feature type="region of interest" description="Disordered" evidence="1">
    <location>
        <begin position="103"/>
        <end position="124"/>
    </location>
</feature>
<name>A0ABP0KKS5_9DINO</name>
<proteinExistence type="predicted"/>
<comment type="caution">
    <text evidence="2">The sequence shown here is derived from an EMBL/GenBank/DDBJ whole genome shotgun (WGS) entry which is preliminary data.</text>
</comment>
<dbReference type="EMBL" id="CAXAMN010009003">
    <property type="protein sequence ID" value="CAK9027433.1"/>
    <property type="molecule type" value="Genomic_DNA"/>
</dbReference>
<organism evidence="2 3">
    <name type="scientific">Durusdinium trenchii</name>
    <dbReference type="NCBI Taxonomy" id="1381693"/>
    <lineage>
        <taxon>Eukaryota</taxon>
        <taxon>Sar</taxon>
        <taxon>Alveolata</taxon>
        <taxon>Dinophyceae</taxon>
        <taxon>Suessiales</taxon>
        <taxon>Symbiodiniaceae</taxon>
        <taxon>Durusdinium</taxon>
    </lineage>
</organism>
<evidence type="ECO:0000313" key="2">
    <source>
        <dbReference type="EMBL" id="CAK9027433.1"/>
    </source>
</evidence>
<keyword evidence="3" id="KW-1185">Reference proteome</keyword>
<reference evidence="2 3" key="1">
    <citation type="submission" date="2024-02" db="EMBL/GenBank/DDBJ databases">
        <authorList>
            <person name="Chen Y."/>
            <person name="Shah S."/>
            <person name="Dougan E. K."/>
            <person name="Thang M."/>
            <person name="Chan C."/>
        </authorList>
    </citation>
    <scope>NUCLEOTIDE SEQUENCE [LARGE SCALE GENOMIC DNA]</scope>
</reference>
<dbReference type="Proteomes" id="UP001642484">
    <property type="component" value="Unassembled WGS sequence"/>
</dbReference>